<evidence type="ECO:0000313" key="1">
    <source>
        <dbReference type="EMBL" id="SDU02394.1"/>
    </source>
</evidence>
<evidence type="ECO:0000313" key="2">
    <source>
        <dbReference type="Proteomes" id="UP000243063"/>
    </source>
</evidence>
<gene>
    <name evidence="1" type="ORF">SAMN05216580_1021</name>
</gene>
<reference evidence="2" key="1">
    <citation type="submission" date="2016-10" db="EMBL/GenBank/DDBJ databases">
        <authorList>
            <person name="Varghese N."/>
            <person name="Submissions S."/>
        </authorList>
    </citation>
    <scope>NUCLEOTIDE SEQUENCE [LARGE SCALE GENOMIC DNA]</scope>
    <source>
        <strain evidence="2">CCTCC 2012022</strain>
    </source>
</reference>
<dbReference type="RefSeq" id="WP_090212626.1">
    <property type="nucleotide sequence ID" value="NZ_LT629780.1"/>
</dbReference>
<sequence>MRPNFWKLSQGPQYFSYAEIIESIAHGLVYLHKDTGAKGTSATSQAEDFIAAPTGDYFYLTHGNQGMYLIGQFCGPANLFSKYGDGWLERPYKFIVPAVTAQRYEGPHKWWAPSDHSTFTRVAPGDLALFERTILKPHFDLDLARFGIDVQG</sequence>
<dbReference type="Proteomes" id="UP000243063">
    <property type="component" value="Chromosome I"/>
</dbReference>
<organism evidence="1 2">
    <name type="scientific">Geopseudomonas guangdongensis</name>
    <dbReference type="NCBI Taxonomy" id="1245526"/>
    <lineage>
        <taxon>Bacteria</taxon>
        <taxon>Pseudomonadati</taxon>
        <taxon>Pseudomonadota</taxon>
        <taxon>Gammaproteobacteria</taxon>
        <taxon>Pseudomonadales</taxon>
        <taxon>Pseudomonadaceae</taxon>
        <taxon>Geopseudomonas</taxon>
    </lineage>
</organism>
<name>A0A1H2F4V9_9GAMM</name>
<keyword evidence="2" id="KW-1185">Reference proteome</keyword>
<protein>
    <submittedName>
        <fullName evidence="1">Uncharacterized protein</fullName>
    </submittedName>
</protein>
<dbReference type="AlphaFoldDB" id="A0A1H2F4V9"/>
<proteinExistence type="predicted"/>
<dbReference type="EMBL" id="LT629780">
    <property type="protein sequence ID" value="SDU02394.1"/>
    <property type="molecule type" value="Genomic_DNA"/>
</dbReference>
<accession>A0A1H2F4V9</accession>
<dbReference type="OrthoDB" id="9781481at2"/>
<dbReference type="STRING" id="1245526.SAMN05216580_1021"/>